<dbReference type="EC" id="2.7.7.7" evidence="1"/>
<dbReference type="GO" id="GO:0003677">
    <property type="term" value="F:DNA binding"/>
    <property type="evidence" value="ECO:0007669"/>
    <property type="project" value="InterPro"/>
</dbReference>
<evidence type="ECO:0000313" key="1">
    <source>
        <dbReference type="EMBL" id="MBB3956897.1"/>
    </source>
</evidence>
<sequence length="146" mass="15899">MQADFYLLESGGPELALAPLAGKVLETGGRLLVVAGEAGARERISQALWSAGPERFLANGVAGGDHDARQPILIAPDVAPANGARFLALADGVWREPGEGDFDRVLLVFGEAERVAARETWRLLKTREGWQCRFFRREGRKWTQAG</sequence>
<dbReference type="GO" id="GO:0006260">
    <property type="term" value="P:DNA replication"/>
    <property type="evidence" value="ECO:0007669"/>
    <property type="project" value="InterPro"/>
</dbReference>
<keyword evidence="2" id="KW-1185">Reference proteome</keyword>
<dbReference type="Pfam" id="PF04364">
    <property type="entry name" value="DNA_pol3_chi"/>
    <property type="match status" value="1"/>
</dbReference>
<dbReference type="Gene3D" id="3.40.50.10110">
    <property type="entry name" value="DNA polymerase III subunit chi"/>
    <property type="match status" value="1"/>
</dbReference>
<organism evidence="1 2">
    <name type="scientific">Novosphingobium sediminicola</name>
    <dbReference type="NCBI Taxonomy" id="563162"/>
    <lineage>
        <taxon>Bacteria</taxon>
        <taxon>Pseudomonadati</taxon>
        <taxon>Pseudomonadota</taxon>
        <taxon>Alphaproteobacteria</taxon>
        <taxon>Sphingomonadales</taxon>
        <taxon>Sphingomonadaceae</taxon>
        <taxon>Novosphingobium</taxon>
    </lineage>
</organism>
<dbReference type="Proteomes" id="UP000548867">
    <property type="component" value="Unassembled WGS sequence"/>
</dbReference>
<evidence type="ECO:0000313" key="2">
    <source>
        <dbReference type="Proteomes" id="UP000548867"/>
    </source>
</evidence>
<dbReference type="InterPro" id="IPR036768">
    <property type="entry name" value="PolIII_chi_sf"/>
</dbReference>
<dbReference type="PANTHER" id="PTHR38767:SF1">
    <property type="entry name" value="DNA POLYMERASE III SUBUNIT CHI"/>
    <property type="match status" value="1"/>
</dbReference>
<dbReference type="SUPFAM" id="SSF102400">
    <property type="entry name" value="DNA polymerase III chi subunit"/>
    <property type="match status" value="1"/>
</dbReference>
<dbReference type="PANTHER" id="PTHR38767">
    <property type="entry name" value="DNA POLYMERASE III SUBUNIT CHI"/>
    <property type="match status" value="1"/>
</dbReference>
<dbReference type="RefSeq" id="WP_183627743.1">
    <property type="nucleotide sequence ID" value="NZ_JACIDX010000017.1"/>
</dbReference>
<proteinExistence type="predicted"/>
<protein>
    <submittedName>
        <fullName evidence="1">DNA polymerase-3 subunit chi</fullName>
        <ecNumber evidence="1">2.7.7.7</ecNumber>
    </submittedName>
</protein>
<dbReference type="EMBL" id="JACIDX010000017">
    <property type="protein sequence ID" value="MBB3956897.1"/>
    <property type="molecule type" value="Genomic_DNA"/>
</dbReference>
<comment type="caution">
    <text evidence="1">The sequence shown here is derived from an EMBL/GenBank/DDBJ whole genome shotgun (WGS) entry which is preliminary data.</text>
</comment>
<dbReference type="AlphaFoldDB" id="A0A7W6CJ96"/>
<name>A0A7W6CJ96_9SPHN</name>
<gene>
    <name evidence="1" type="ORF">GGR38_003864</name>
</gene>
<keyword evidence="1" id="KW-0808">Transferase</keyword>
<accession>A0A7W6CJ96</accession>
<dbReference type="GO" id="GO:0003887">
    <property type="term" value="F:DNA-directed DNA polymerase activity"/>
    <property type="evidence" value="ECO:0007669"/>
    <property type="project" value="UniProtKB-EC"/>
</dbReference>
<keyword evidence="1" id="KW-0548">Nucleotidyltransferase</keyword>
<dbReference type="GO" id="GO:0032298">
    <property type="term" value="P:positive regulation of DNA-templated DNA replication initiation"/>
    <property type="evidence" value="ECO:0007669"/>
    <property type="project" value="TreeGrafter"/>
</dbReference>
<dbReference type="InterPro" id="IPR007459">
    <property type="entry name" value="DNA_pol3_chi"/>
</dbReference>
<reference evidence="1 2" key="1">
    <citation type="submission" date="2020-08" db="EMBL/GenBank/DDBJ databases">
        <title>Genomic Encyclopedia of Type Strains, Phase IV (KMG-IV): sequencing the most valuable type-strain genomes for metagenomic binning, comparative biology and taxonomic classification.</title>
        <authorList>
            <person name="Goeker M."/>
        </authorList>
    </citation>
    <scope>NUCLEOTIDE SEQUENCE [LARGE SCALE GENOMIC DNA]</scope>
    <source>
        <strain evidence="1 2">DSM 27057</strain>
    </source>
</reference>